<organism evidence="15 16">
    <name type="scientific">Paenibacillus gansuensis</name>
    <dbReference type="NCBI Taxonomy" id="306542"/>
    <lineage>
        <taxon>Bacteria</taxon>
        <taxon>Bacillati</taxon>
        <taxon>Bacillota</taxon>
        <taxon>Bacilli</taxon>
        <taxon>Bacillales</taxon>
        <taxon>Paenibacillaceae</taxon>
        <taxon>Paenibacillus</taxon>
    </lineage>
</organism>
<keyword evidence="7" id="KW-0479">Metal-binding</keyword>
<comment type="similarity">
    <text evidence="3">Belongs to the peptidase M50B family.</text>
</comment>
<comment type="caution">
    <text evidence="15">The sequence shown here is derived from an EMBL/GenBank/DDBJ whole genome shotgun (WGS) entry which is preliminary data.</text>
</comment>
<sequence length="224" mass="25289">MEGFFRFPLNEWPFLFISIAIAFTVHEFAHAYAAFKFGDNTAKDRGRVTLNPMAHLDVLGTILVFVAGFGWPKPTPVNRNNFKNPRLMGIIVSLVGPLSNLLIAFIGMFIYLFLVYLNVIENLSPGATKAIVTMFQYLISLNITLFIFNLIPLPPLDGYRIVEDLAPQHIRTRLSQYEHWGVYLFLLIVFITPLSNVTIGPLFSLSDDILLFFSRIISALFGIG</sequence>
<evidence type="ECO:0000256" key="13">
    <source>
        <dbReference type="SAM" id="Phobius"/>
    </source>
</evidence>
<comment type="cofactor">
    <cofactor evidence="1">
        <name>Zn(2+)</name>
        <dbReference type="ChEBI" id="CHEBI:29105"/>
    </cofactor>
</comment>
<proteinExistence type="inferred from homology"/>
<keyword evidence="10 13" id="KW-1133">Transmembrane helix</keyword>
<evidence type="ECO:0000313" key="16">
    <source>
        <dbReference type="Proteomes" id="UP001597541"/>
    </source>
</evidence>
<dbReference type="GO" id="GO:0008233">
    <property type="term" value="F:peptidase activity"/>
    <property type="evidence" value="ECO:0007669"/>
    <property type="project" value="UniProtKB-KW"/>
</dbReference>
<keyword evidence="4" id="KW-1003">Cell membrane</keyword>
<dbReference type="InterPro" id="IPR008915">
    <property type="entry name" value="Peptidase_M50"/>
</dbReference>
<keyword evidence="5 15" id="KW-0645">Protease</keyword>
<evidence type="ECO:0000256" key="9">
    <source>
        <dbReference type="ARBA" id="ARBA00022833"/>
    </source>
</evidence>
<evidence type="ECO:0000313" key="15">
    <source>
        <dbReference type="EMBL" id="MFD2612722.1"/>
    </source>
</evidence>
<dbReference type="InterPro" id="IPR044537">
    <property type="entry name" value="Rip2-like"/>
</dbReference>
<dbReference type="PANTHER" id="PTHR35864">
    <property type="entry name" value="ZINC METALLOPROTEASE MJ0611-RELATED"/>
    <property type="match status" value="1"/>
</dbReference>
<dbReference type="CDD" id="cd06158">
    <property type="entry name" value="S2P-M50_like_1"/>
    <property type="match status" value="1"/>
</dbReference>
<keyword evidence="12 13" id="KW-0472">Membrane</keyword>
<keyword evidence="11" id="KW-0482">Metalloprotease</keyword>
<evidence type="ECO:0000256" key="4">
    <source>
        <dbReference type="ARBA" id="ARBA00022475"/>
    </source>
</evidence>
<evidence type="ECO:0000256" key="1">
    <source>
        <dbReference type="ARBA" id="ARBA00001947"/>
    </source>
</evidence>
<accession>A0ABW5PBL6</accession>
<evidence type="ECO:0000256" key="2">
    <source>
        <dbReference type="ARBA" id="ARBA00004651"/>
    </source>
</evidence>
<feature type="transmembrane region" description="Helical" evidence="13">
    <location>
        <begin position="131"/>
        <end position="151"/>
    </location>
</feature>
<feature type="transmembrane region" description="Helical" evidence="13">
    <location>
        <begin position="91"/>
        <end position="119"/>
    </location>
</feature>
<evidence type="ECO:0000256" key="11">
    <source>
        <dbReference type="ARBA" id="ARBA00023049"/>
    </source>
</evidence>
<evidence type="ECO:0000256" key="3">
    <source>
        <dbReference type="ARBA" id="ARBA00007931"/>
    </source>
</evidence>
<dbReference type="Proteomes" id="UP001597541">
    <property type="component" value="Unassembled WGS sequence"/>
</dbReference>
<keyword evidence="9" id="KW-0862">Zinc</keyword>
<evidence type="ECO:0000256" key="8">
    <source>
        <dbReference type="ARBA" id="ARBA00022801"/>
    </source>
</evidence>
<evidence type="ECO:0000256" key="10">
    <source>
        <dbReference type="ARBA" id="ARBA00022989"/>
    </source>
</evidence>
<dbReference type="PANTHER" id="PTHR35864:SF1">
    <property type="entry name" value="ZINC METALLOPROTEASE YWHC-RELATED"/>
    <property type="match status" value="1"/>
</dbReference>
<keyword evidence="16" id="KW-1185">Reference proteome</keyword>
<keyword evidence="8" id="KW-0378">Hydrolase</keyword>
<gene>
    <name evidence="15" type="ORF">ACFSUF_09845</name>
</gene>
<comment type="subcellular location">
    <subcellularLocation>
        <location evidence="2">Cell membrane</location>
        <topology evidence="2">Multi-pass membrane protein</topology>
    </subcellularLocation>
</comment>
<keyword evidence="6 13" id="KW-0812">Transmembrane</keyword>
<dbReference type="GO" id="GO:0006508">
    <property type="term" value="P:proteolysis"/>
    <property type="evidence" value="ECO:0007669"/>
    <property type="project" value="UniProtKB-KW"/>
</dbReference>
<dbReference type="RefSeq" id="WP_377602487.1">
    <property type="nucleotide sequence ID" value="NZ_JBHUME010000007.1"/>
</dbReference>
<protein>
    <submittedName>
        <fullName evidence="15">Site-2 protease family protein</fullName>
    </submittedName>
</protein>
<name>A0ABW5PBL6_9BACL</name>
<reference evidence="16" key="1">
    <citation type="journal article" date="2019" name="Int. J. Syst. Evol. Microbiol.">
        <title>The Global Catalogue of Microorganisms (GCM) 10K type strain sequencing project: providing services to taxonomists for standard genome sequencing and annotation.</title>
        <authorList>
            <consortium name="The Broad Institute Genomics Platform"/>
            <consortium name="The Broad Institute Genome Sequencing Center for Infectious Disease"/>
            <person name="Wu L."/>
            <person name="Ma J."/>
        </authorList>
    </citation>
    <scope>NUCLEOTIDE SEQUENCE [LARGE SCALE GENOMIC DNA]</scope>
    <source>
        <strain evidence="16">KCTC 3950</strain>
    </source>
</reference>
<dbReference type="EMBL" id="JBHUME010000007">
    <property type="protein sequence ID" value="MFD2612722.1"/>
    <property type="molecule type" value="Genomic_DNA"/>
</dbReference>
<evidence type="ECO:0000259" key="14">
    <source>
        <dbReference type="Pfam" id="PF02163"/>
    </source>
</evidence>
<evidence type="ECO:0000256" key="5">
    <source>
        <dbReference type="ARBA" id="ARBA00022670"/>
    </source>
</evidence>
<feature type="transmembrane region" description="Helical" evidence="13">
    <location>
        <begin position="54"/>
        <end position="71"/>
    </location>
</feature>
<dbReference type="Pfam" id="PF02163">
    <property type="entry name" value="Peptidase_M50"/>
    <property type="match status" value="1"/>
</dbReference>
<feature type="domain" description="Peptidase M50" evidence="14">
    <location>
        <begin position="15"/>
        <end position="187"/>
    </location>
</feature>
<evidence type="ECO:0000256" key="7">
    <source>
        <dbReference type="ARBA" id="ARBA00022723"/>
    </source>
</evidence>
<feature type="transmembrane region" description="Helical" evidence="13">
    <location>
        <begin position="180"/>
        <end position="205"/>
    </location>
</feature>
<feature type="transmembrane region" description="Helical" evidence="13">
    <location>
        <begin position="12"/>
        <end position="33"/>
    </location>
</feature>
<dbReference type="InterPro" id="IPR052348">
    <property type="entry name" value="Metallopeptidase_M50B"/>
</dbReference>
<evidence type="ECO:0000256" key="12">
    <source>
        <dbReference type="ARBA" id="ARBA00023136"/>
    </source>
</evidence>
<evidence type="ECO:0000256" key="6">
    <source>
        <dbReference type="ARBA" id="ARBA00022692"/>
    </source>
</evidence>